<dbReference type="Proteomes" id="UP000193685">
    <property type="component" value="Unassembled WGS sequence"/>
</dbReference>
<name>A0A1Y2FEG0_PROLT</name>
<dbReference type="AlphaFoldDB" id="A0A1Y2FEG0"/>
<comment type="caution">
    <text evidence="1">The sequence shown here is derived from an EMBL/GenBank/DDBJ whole genome shotgun (WGS) entry which is preliminary data.</text>
</comment>
<accession>A0A1Y2FEG0</accession>
<sequence>MSAGRLLKQAGIPVPNYFAMQTSAASTEQEDDDILHDLVEFCEYFEQRPELSRAQQHNVQTVMLPGLDAMRAYFAGLQHVENLDLLKLIGKWVGHLRNLLAGRKDLDRHLKRDLEEARRKSSVTDMSNLQGKLKTCISALCVSEMLKELTPARPLSDQTVSRARHAAAIARR</sequence>
<evidence type="ECO:0000313" key="2">
    <source>
        <dbReference type="Proteomes" id="UP000193685"/>
    </source>
</evidence>
<keyword evidence="2" id="KW-1185">Reference proteome</keyword>
<gene>
    <name evidence="1" type="ORF">BCR37DRAFT_393042</name>
</gene>
<dbReference type="RefSeq" id="XP_040725131.1">
    <property type="nucleotide sequence ID" value="XM_040871241.1"/>
</dbReference>
<organism evidence="1 2">
    <name type="scientific">Protomyces lactucae-debilis</name>
    <dbReference type="NCBI Taxonomy" id="2754530"/>
    <lineage>
        <taxon>Eukaryota</taxon>
        <taxon>Fungi</taxon>
        <taxon>Dikarya</taxon>
        <taxon>Ascomycota</taxon>
        <taxon>Taphrinomycotina</taxon>
        <taxon>Taphrinomycetes</taxon>
        <taxon>Taphrinales</taxon>
        <taxon>Protomycetaceae</taxon>
        <taxon>Protomyces</taxon>
    </lineage>
</organism>
<proteinExistence type="predicted"/>
<dbReference type="GeneID" id="63787840"/>
<evidence type="ECO:0000313" key="1">
    <source>
        <dbReference type="EMBL" id="ORY81997.1"/>
    </source>
</evidence>
<reference evidence="1 2" key="1">
    <citation type="submission" date="2016-07" db="EMBL/GenBank/DDBJ databases">
        <title>Pervasive Adenine N6-methylation of Active Genes in Fungi.</title>
        <authorList>
            <consortium name="DOE Joint Genome Institute"/>
            <person name="Mondo S.J."/>
            <person name="Dannebaum R.O."/>
            <person name="Kuo R.C."/>
            <person name="Labutti K."/>
            <person name="Haridas S."/>
            <person name="Kuo A."/>
            <person name="Salamov A."/>
            <person name="Ahrendt S.R."/>
            <person name="Lipzen A."/>
            <person name="Sullivan W."/>
            <person name="Andreopoulos W.B."/>
            <person name="Clum A."/>
            <person name="Lindquist E."/>
            <person name="Daum C."/>
            <person name="Ramamoorthy G.K."/>
            <person name="Gryganskyi A."/>
            <person name="Culley D."/>
            <person name="Magnuson J.K."/>
            <person name="James T.Y."/>
            <person name="O'Malley M.A."/>
            <person name="Stajich J.E."/>
            <person name="Spatafora J.W."/>
            <person name="Visel A."/>
            <person name="Grigoriev I.V."/>
        </authorList>
    </citation>
    <scope>NUCLEOTIDE SEQUENCE [LARGE SCALE GENOMIC DNA]</scope>
    <source>
        <strain evidence="1 2">12-1054</strain>
    </source>
</reference>
<dbReference type="EMBL" id="MCFI01000010">
    <property type="protein sequence ID" value="ORY81997.1"/>
    <property type="molecule type" value="Genomic_DNA"/>
</dbReference>
<protein>
    <submittedName>
        <fullName evidence="1">Uncharacterized protein</fullName>
    </submittedName>
</protein>